<dbReference type="AlphaFoldDB" id="A0A9P4N3B9"/>
<proteinExistence type="predicted"/>
<accession>A0A9P4N3B9</accession>
<evidence type="ECO:0000313" key="3">
    <source>
        <dbReference type="Proteomes" id="UP000800093"/>
    </source>
</evidence>
<feature type="region of interest" description="Disordered" evidence="1">
    <location>
        <begin position="393"/>
        <end position="626"/>
    </location>
</feature>
<dbReference type="SUPFAM" id="SSF46785">
    <property type="entry name" value="Winged helix' DNA-binding domain"/>
    <property type="match status" value="1"/>
</dbReference>
<sequence>MAATVLPPGGVALHGAPDSDIGSKDAKCTPVQIMQLDMTQDIVNELLESVRSGKPSQIFFGRTPQLKFGDKSHILQTSSESYRYELYQSSGADNDDDLEFAGLINHSLAVQKAEDVTAGVDSALEQLKSSMAAISEFKEANKTIIGNANPIRTPGHRRFPSKSGFKPQHLGPSTLGSPLLSVPSSPSLAKKPPTSQPGSNHEVILKALRTPLIHLLAVQPARDIKLAEQCRTSIANVRDLLPKIAKRSSEDTEKWQLTDKSYRELNPWKFPYKNGEDREQAVGRAVKAFNRLRLERDDKLWQILLPVEERGQGKCLSDLNVRAPEQKPATPLHKLSKLNEKKPATLKKEKGEEKDKEAAKEPKREVKKEVKKAREIKEAESKVKKMVKAATAKAAGAPMATAPTASKSPTVTPSNRISKTPSTPSAETTKVRTKKMAAAGDSTQRVKSKITSRDVSQRDRIVRPKPAMPVNTKPKNPSPLSASPPVNASDFEDNHPVHKALSAAPSPAKTSSSNSDRGLKRKANDADSGIHSHNISVKHARIERNTPNHTPNGRAIGSTPSSGSSLNSLKRKADDSSTSSNTPIAKIRKVSNIDTGLASRYPNHNTQISPGESSSATTSPSLPSLSFRQTVELSQKFQKYYKKYEELYWQLAEADKPPTDAQRAELMKMHKKLEEMKREIKAGAGVQR</sequence>
<feature type="compositionally biased region" description="Low complexity" evidence="1">
    <location>
        <begin position="499"/>
        <end position="515"/>
    </location>
</feature>
<feature type="compositionally biased region" description="Polar residues" evidence="1">
    <location>
        <begin position="406"/>
        <end position="428"/>
    </location>
</feature>
<feature type="compositionally biased region" description="Basic and acidic residues" evidence="1">
    <location>
        <begin position="451"/>
        <end position="462"/>
    </location>
</feature>
<feature type="compositionally biased region" description="Low complexity" evidence="1">
    <location>
        <begin position="613"/>
        <end position="626"/>
    </location>
</feature>
<dbReference type="InterPro" id="IPR042065">
    <property type="entry name" value="E3_ELL-like"/>
</dbReference>
<keyword evidence="3" id="KW-1185">Reference proteome</keyword>
<feature type="compositionally biased region" description="Polar residues" evidence="1">
    <location>
        <begin position="602"/>
        <end position="612"/>
    </location>
</feature>
<name>A0A9P4N3B9_9PLEO</name>
<dbReference type="Gene3D" id="1.10.10.2670">
    <property type="entry name" value="E3 ubiquitin-protein ligase"/>
    <property type="match status" value="1"/>
</dbReference>
<evidence type="ECO:0000256" key="1">
    <source>
        <dbReference type="SAM" id="MobiDB-lite"/>
    </source>
</evidence>
<dbReference type="OrthoDB" id="2587563at2759"/>
<feature type="region of interest" description="Disordered" evidence="1">
    <location>
        <begin position="318"/>
        <end position="370"/>
    </location>
</feature>
<feature type="compositionally biased region" description="Polar residues" evidence="1">
    <location>
        <begin position="473"/>
        <end position="486"/>
    </location>
</feature>
<feature type="compositionally biased region" description="Low complexity" evidence="1">
    <location>
        <begin position="170"/>
        <end position="193"/>
    </location>
</feature>
<comment type="caution">
    <text evidence="2">The sequence shown here is derived from an EMBL/GenBank/DDBJ whole genome shotgun (WGS) entry which is preliminary data.</text>
</comment>
<feature type="compositionally biased region" description="Low complexity" evidence="1">
    <location>
        <begin position="557"/>
        <end position="568"/>
    </location>
</feature>
<reference evidence="3" key="1">
    <citation type="journal article" date="2020" name="Stud. Mycol.">
        <title>101 Dothideomycetes genomes: A test case for predicting lifestyles and emergence of pathogens.</title>
        <authorList>
            <person name="Haridas S."/>
            <person name="Albert R."/>
            <person name="Binder M."/>
            <person name="Bloem J."/>
            <person name="LaButti K."/>
            <person name="Salamov A."/>
            <person name="Andreopoulos B."/>
            <person name="Baker S."/>
            <person name="Barry K."/>
            <person name="Bills G."/>
            <person name="Bluhm B."/>
            <person name="Cannon C."/>
            <person name="Castanera R."/>
            <person name="Culley D."/>
            <person name="Daum C."/>
            <person name="Ezra D."/>
            <person name="Gonzalez J."/>
            <person name="Henrissat B."/>
            <person name="Kuo A."/>
            <person name="Liang C."/>
            <person name="Lipzen A."/>
            <person name="Lutzoni F."/>
            <person name="Magnuson J."/>
            <person name="Mondo S."/>
            <person name="Nolan M."/>
            <person name="Ohm R."/>
            <person name="Pangilinan J."/>
            <person name="Park H.-J."/>
            <person name="Ramirez L."/>
            <person name="Alfaro M."/>
            <person name="Sun H."/>
            <person name="Tritt A."/>
            <person name="Yoshinaga Y."/>
            <person name="Zwiers L.-H."/>
            <person name="Turgeon B."/>
            <person name="Goodwin S."/>
            <person name="Spatafora J."/>
            <person name="Crous P."/>
            <person name="Grigoriev I."/>
        </authorList>
    </citation>
    <scope>NUCLEOTIDE SEQUENCE [LARGE SCALE GENOMIC DNA]</scope>
    <source>
        <strain evidence="3">CBS 304.66</strain>
    </source>
</reference>
<feature type="compositionally biased region" description="Basic and acidic residues" evidence="1">
    <location>
        <begin position="337"/>
        <end position="370"/>
    </location>
</feature>
<protein>
    <submittedName>
        <fullName evidence="2">Uncharacterized protein</fullName>
    </submittedName>
</protein>
<feature type="region of interest" description="Disordered" evidence="1">
    <location>
        <begin position="145"/>
        <end position="199"/>
    </location>
</feature>
<evidence type="ECO:0000313" key="2">
    <source>
        <dbReference type="EMBL" id="KAF2268260.1"/>
    </source>
</evidence>
<dbReference type="EMBL" id="ML986587">
    <property type="protein sequence ID" value="KAF2268260.1"/>
    <property type="molecule type" value="Genomic_DNA"/>
</dbReference>
<organism evidence="2 3">
    <name type="scientific">Lojkania enalia</name>
    <dbReference type="NCBI Taxonomy" id="147567"/>
    <lineage>
        <taxon>Eukaryota</taxon>
        <taxon>Fungi</taxon>
        <taxon>Dikarya</taxon>
        <taxon>Ascomycota</taxon>
        <taxon>Pezizomycotina</taxon>
        <taxon>Dothideomycetes</taxon>
        <taxon>Pleosporomycetidae</taxon>
        <taxon>Pleosporales</taxon>
        <taxon>Pleosporales incertae sedis</taxon>
        <taxon>Lojkania</taxon>
    </lineage>
</organism>
<dbReference type="Proteomes" id="UP000800093">
    <property type="component" value="Unassembled WGS sequence"/>
</dbReference>
<gene>
    <name evidence="2" type="ORF">CC78DRAFT_613456</name>
</gene>
<feature type="compositionally biased region" description="Low complexity" evidence="1">
    <location>
        <begin position="393"/>
        <end position="405"/>
    </location>
</feature>
<dbReference type="InterPro" id="IPR036390">
    <property type="entry name" value="WH_DNA-bd_sf"/>
</dbReference>